<dbReference type="InterPro" id="IPR036397">
    <property type="entry name" value="RNaseH_sf"/>
</dbReference>
<keyword evidence="2" id="KW-0548">Nucleotidyltransferase</keyword>
<dbReference type="GO" id="GO:0004519">
    <property type="term" value="F:endonuclease activity"/>
    <property type="evidence" value="ECO:0007669"/>
    <property type="project" value="UniProtKB-KW"/>
</dbReference>
<dbReference type="SUPFAM" id="SSF50630">
    <property type="entry name" value="Acid proteases"/>
    <property type="match status" value="1"/>
</dbReference>
<keyword evidence="4" id="KW-0255">Endonuclease</keyword>
<evidence type="ECO:0000313" key="11">
    <source>
        <dbReference type="EMBL" id="JAR92200.1"/>
    </source>
</evidence>
<dbReference type="FunFam" id="1.10.340.70:FF:000003">
    <property type="entry name" value="Protein CBG25708"/>
    <property type="match status" value="1"/>
</dbReference>
<feature type="region of interest" description="Disordered" evidence="7">
    <location>
        <begin position="1164"/>
        <end position="1189"/>
    </location>
</feature>
<dbReference type="InterPro" id="IPR012337">
    <property type="entry name" value="RNaseH-like_sf"/>
</dbReference>
<dbReference type="Gene3D" id="3.30.70.270">
    <property type="match status" value="2"/>
</dbReference>
<sequence>NPAEDWSDWKKSFTIYERATKYHKEDDETRIALLLHVGGAELVQKYHAFTFPAAEQKFADVLQRFDEHFERYRNTTHASYVFHNLKQSKDQTFEAFAQAVEKQADQCAFGEARNRMITDRLVHGINDNSLRERLLREKKLTLDKVKDQCMAAQLSRTYAQEMQPQRPEVLAIHRRGPPTSRQYDATREPSEGAPARRQPPQPHHNSQRTCSRCGQFHQPRQCPAYGQQCYNCGKPNHYAALCQQPHQPRPLQSRHAHFLRELQEDAPLSLDVLTVRTVQHSSSWNQTVNVSGHDIVFKLDTGSDVNLISMEQFQKLPDPPPLNTPGACVTTYTGEPLPLHGECFLRCSVPGTSATLKFCIVGMSTVAILGLDACRELKLIQLNKLNCNSVDGTTEKDDTPEHIIDEYKDVFEGTGRLPGEFTITLKENAQPVISAPRKIPSAMEDKVKQELQRLEDEHVIAKVTEPTDWVSPIVIVTKKDGSLRICLDPRKLNEVIKRPHYQMPTFETLVSKRHGSTVYTLLDASHAFHHMQLDDASSRLCTFTTPFGRYRFLVMPFGLSCAPEMFQQAMDQVFASEENINPYFDDILIASKSMPDHCKQLRQVLEKARCSNLKFNRDKLKLAVSEVNYLGHVLTAKGIEPDDAKLKAIAQYPQPTNRQDLQRFLGMATYLTKFAPQLAQRTHQLRQLLRKDTPWLWDANTQKCFEEVKKSLSETPILAFYDATQKTTLSVDASSYGLGAVLLQRGKPIAFASATLSSAQQKYAQIEKELLAIVYGAEHFHYFLYGRPFEVETDHRPLLGLVQKPYDAVSPRLQRLLLRLQPYDAQLVFVPGKELVAADALSRAPLTSVSVDTSSVDTRQSVCLLVGASCETLNLIRVQTAADPTLQRVVKYVQDGWPERHEVHPSAQRFWDCKEELHFGEGLLCRGLRLVIPEAAQPAALKKLHVGHRGMSACKARAREALYWPGMTQDVEDMVKHCITCQRHMPANHHQPLMDIPLPSLPWQKLGIDIFHLNGASHLLVVDYYSKYVEVERLSSTASQPVISSLKKMYARFGIPNEIISDNGPPFDSKEFADFNASWSITHRTSSPHYPRSNGQAERAIKTIKDTLCKTGQSGEDLDMALLTYRSTPTSTLPSPAEMLMGRKVRTLLPVHPKLLIPNYPTKAHQQGLEARRKEQHKHGDQHTSTLKPLKPGQQVWFWLNNKWTLGEITALGPEPRSFIVQGNGGGTYRRNRYHLREAHLPPRDREAPPQVQRSVEDLCPLSDLDGDSSQAATVPCGTSSGPTTSGHTRSGRQVRPPNRMNL</sequence>
<dbReference type="GO" id="GO:0003676">
    <property type="term" value="F:nucleic acid binding"/>
    <property type="evidence" value="ECO:0007669"/>
    <property type="project" value="InterPro"/>
</dbReference>
<keyword evidence="5" id="KW-0695">RNA-directed DNA polymerase</keyword>
<dbReference type="Gene3D" id="4.10.60.10">
    <property type="entry name" value="Zinc finger, CCHC-type"/>
    <property type="match status" value="1"/>
</dbReference>
<dbReference type="PANTHER" id="PTHR37984">
    <property type="entry name" value="PROTEIN CBG26694"/>
    <property type="match status" value="1"/>
</dbReference>
<keyword evidence="2" id="KW-0808">Transferase</keyword>
<dbReference type="Gene3D" id="1.10.340.70">
    <property type="match status" value="1"/>
</dbReference>
<dbReference type="SUPFAM" id="SSF56672">
    <property type="entry name" value="DNA/RNA polymerases"/>
    <property type="match status" value="1"/>
</dbReference>
<dbReference type="EC" id="2.7.7.49" evidence="1"/>
<feature type="compositionally biased region" description="Low complexity" evidence="7">
    <location>
        <begin position="1278"/>
        <end position="1289"/>
    </location>
</feature>
<feature type="domain" description="Integrase catalytic" evidence="10">
    <location>
        <begin position="998"/>
        <end position="1161"/>
    </location>
</feature>
<dbReference type="Pfam" id="PF00078">
    <property type="entry name" value="RVT_1"/>
    <property type="match status" value="1"/>
</dbReference>
<feature type="region of interest" description="Disordered" evidence="7">
    <location>
        <begin position="1262"/>
        <end position="1303"/>
    </location>
</feature>
<evidence type="ECO:0000259" key="9">
    <source>
        <dbReference type="PROSITE" id="PS50878"/>
    </source>
</evidence>
<dbReference type="Pfam" id="PF17921">
    <property type="entry name" value="Integrase_H2C2"/>
    <property type="match status" value="1"/>
</dbReference>
<evidence type="ECO:0000256" key="2">
    <source>
        <dbReference type="ARBA" id="ARBA00022695"/>
    </source>
</evidence>
<feature type="non-terminal residue" evidence="11">
    <location>
        <position position="1"/>
    </location>
</feature>
<dbReference type="Pfam" id="PF17919">
    <property type="entry name" value="RT_RNaseH_2"/>
    <property type="match status" value="1"/>
</dbReference>
<protein>
    <recommendedName>
        <fullName evidence="1">RNA-directed DNA polymerase</fullName>
        <ecNumber evidence="1">2.7.7.49</ecNumber>
    </recommendedName>
</protein>
<name>A0A147BN28_IXORI</name>
<keyword evidence="6" id="KW-0479">Metal-binding</keyword>
<dbReference type="InterPro" id="IPR000477">
    <property type="entry name" value="RT_dom"/>
</dbReference>
<dbReference type="InterPro" id="IPR041577">
    <property type="entry name" value="RT_RNaseH_2"/>
</dbReference>
<dbReference type="PANTHER" id="PTHR37984:SF9">
    <property type="entry name" value="INTEGRASE CATALYTIC DOMAIN-CONTAINING PROTEIN"/>
    <property type="match status" value="1"/>
</dbReference>
<dbReference type="InterPro" id="IPR001584">
    <property type="entry name" value="Integrase_cat-core"/>
</dbReference>
<evidence type="ECO:0000256" key="4">
    <source>
        <dbReference type="ARBA" id="ARBA00022759"/>
    </source>
</evidence>
<dbReference type="PROSITE" id="PS50994">
    <property type="entry name" value="INTEGRASE"/>
    <property type="match status" value="1"/>
</dbReference>
<feature type="compositionally biased region" description="Basic and acidic residues" evidence="7">
    <location>
        <begin position="1170"/>
        <end position="1182"/>
    </location>
</feature>
<evidence type="ECO:0000256" key="7">
    <source>
        <dbReference type="SAM" id="MobiDB-lite"/>
    </source>
</evidence>
<keyword evidence="3" id="KW-0540">Nuclease</keyword>
<dbReference type="GO" id="GO:0008270">
    <property type="term" value="F:zinc ion binding"/>
    <property type="evidence" value="ECO:0007669"/>
    <property type="project" value="UniProtKB-KW"/>
</dbReference>
<dbReference type="GO" id="GO:0003964">
    <property type="term" value="F:RNA-directed DNA polymerase activity"/>
    <property type="evidence" value="ECO:0007669"/>
    <property type="project" value="UniProtKB-KW"/>
</dbReference>
<dbReference type="GO" id="GO:0042575">
    <property type="term" value="C:DNA polymerase complex"/>
    <property type="evidence" value="ECO:0007669"/>
    <property type="project" value="UniProtKB-ARBA"/>
</dbReference>
<dbReference type="InterPro" id="IPR041588">
    <property type="entry name" value="Integrase_H2C2"/>
</dbReference>
<dbReference type="InterPro" id="IPR021109">
    <property type="entry name" value="Peptidase_aspartic_dom_sf"/>
</dbReference>
<evidence type="ECO:0000256" key="6">
    <source>
        <dbReference type="PROSITE-ProRule" id="PRU00047"/>
    </source>
</evidence>
<feature type="domain" description="CCHC-type" evidence="8">
    <location>
        <begin position="229"/>
        <end position="244"/>
    </location>
</feature>
<dbReference type="FunFam" id="3.10.10.10:FF:000003">
    <property type="entry name" value="Retrovirus-related Pol polyprotein from transposon 297-like Protein"/>
    <property type="match status" value="1"/>
</dbReference>
<dbReference type="Pfam" id="PF00665">
    <property type="entry name" value="rve"/>
    <property type="match status" value="1"/>
</dbReference>
<dbReference type="EMBL" id="GEGO01003204">
    <property type="protein sequence ID" value="JAR92200.1"/>
    <property type="molecule type" value="Transcribed_RNA"/>
</dbReference>
<dbReference type="SMART" id="SM00343">
    <property type="entry name" value="ZnF_C2HC"/>
    <property type="match status" value="2"/>
</dbReference>
<dbReference type="Gene3D" id="3.10.10.10">
    <property type="entry name" value="HIV Type 1 Reverse Transcriptase, subunit A, domain 1"/>
    <property type="match status" value="1"/>
</dbReference>
<proteinExistence type="predicted"/>
<keyword evidence="6" id="KW-0863">Zinc-finger</keyword>
<organism evidence="11">
    <name type="scientific">Ixodes ricinus</name>
    <name type="common">Common tick</name>
    <name type="synonym">Acarus ricinus</name>
    <dbReference type="NCBI Taxonomy" id="34613"/>
    <lineage>
        <taxon>Eukaryota</taxon>
        <taxon>Metazoa</taxon>
        <taxon>Ecdysozoa</taxon>
        <taxon>Arthropoda</taxon>
        <taxon>Chelicerata</taxon>
        <taxon>Arachnida</taxon>
        <taxon>Acari</taxon>
        <taxon>Parasitiformes</taxon>
        <taxon>Ixodida</taxon>
        <taxon>Ixodoidea</taxon>
        <taxon>Ixodidae</taxon>
        <taxon>Ixodinae</taxon>
        <taxon>Ixodes</taxon>
    </lineage>
</organism>
<dbReference type="CDD" id="cd01647">
    <property type="entry name" value="RT_LTR"/>
    <property type="match status" value="1"/>
</dbReference>
<feature type="region of interest" description="Disordered" evidence="7">
    <location>
        <begin position="158"/>
        <end position="211"/>
    </location>
</feature>
<dbReference type="CDD" id="cd09274">
    <property type="entry name" value="RNase_HI_RT_Ty3"/>
    <property type="match status" value="1"/>
</dbReference>
<dbReference type="InterPro" id="IPR043128">
    <property type="entry name" value="Rev_trsase/Diguanyl_cyclase"/>
</dbReference>
<dbReference type="Gene3D" id="3.30.420.10">
    <property type="entry name" value="Ribonuclease H-like superfamily/Ribonuclease H"/>
    <property type="match status" value="1"/>
</dbReference>
<reference evidence="11" key="1">
    <citation type="journal article" date="2018" name="PLoS Negl. Trop. Dis.">
        <title>Sialome diversity of ticks revealed by RNAseq of single tick salivary glands.</title>
        <authorList>
            <person name="Perner J."/>
            <person name="Kropackova S."/>
            <person name="Kopacek P."/>
            <person name="Ribeiro J.M."/>
        </authorList>
    </citation>
    <scope>NUCLEOTIDE SEQUENCE</scope>
    <source>
        <strain evidence="11">Siblings of single egg batch collected in Ceske Budejovice</strain>
        <tissue evidence="11">Salivary glands</tissue>
    </source>
</reference>
<keyword evidence="4" id="KW-0378">Hydrolase</keyword>
<evidence type="ECO:0000259" key="8">
    <source>
        <dbReference type="PROSITE" id="PS50158"/>
    </source>
</evidence>
<dbReference type="GO" id="GO:0015074">
    <property type="term" value="P:DNA integration"/>
    <property type="evidence" value="ECO:0007669"/>
    <property type="project" value="InterPro"/>
</dbReference>
<feature type="domain" description="Reverse transcriptase" evidence="9">
    <location>
        <begin position="457"/>
        <end position="634"/>
    </location>
</feature>
<evidence type="ECO:0000259" key="10">
    <source>
        <dbReference type="PROSITE" id="PS50994"/>
    </source>
</evidence>
<dbReference type="PROSITE" id="PS50878">
    <property type="entry name" value="RT_POL"/>
    <property type="match status" value="1"/>
</dbReference>
<dbReference type="FunFam" id="3.10.20.370:FF:000001">
    <property type="entry name" value="Retrovirus-related Pol polyprotein from transposon 17.6-like protein"/>
    <property type="match status" value="1"/>
</dbReference>
<dbReference type="InterPro" id="IPR050951">
    <property type="entry name" value="Retrovirus_Pol_polyprotein"/>
</dbReference>
<dbReference type="PROSITE" id="PS50158">
    <property type="entry name" value="ZF_CCHC"/>
    <property type="match status" value="1"/>
</dbReference>
<keyword evidence="6" id="KW-0862">Zinc</keyword>
<accession>A0A147BN28</accession>
<evidence type="ECO:0000256" key="3">
    <source>
        <dbReference type="ARBA" id="ARBA00022722"/>
    </source>
</evidence>
<dbReference type="InterPro" id="IPR001878">
    <property type="entry name" value="Znf_CCHC"/>
</dbReference>
<evidence type="ECO:0000256" key="1">
    <source>
        <dbReference type="ARBA" id="ARBA00012493"/>
    </source>
</evidence>
<dbReference type="FunFam" id="3.30.420.10:FF:000063">
    <property type="entry name" value="Retrovirus-related Pol polyprotein from transposon 297-like Protein"/>
    <property type="match status" value="1"/>
</dbReference>
<dbReference type="SUPFAM" id="SSF53098">
    <property type="entry name" value="Ribonuclease H-like"/>
    <property type="match status" value="1"/>
</dbReference>
<dbReference type="InterPro" id="IPR043502">
    <property type="entry name" value="DNA/RNA_pol_sf"/>
</dbReference>
<dbReference type="FunFam" id="3.30.70.270:FF:000026">
    <property type="entry name" value="Transposon Ty3-G Gag-Pol polyprotein"/>
    <property type="match status" value="1"/>
</dbReference>
<evidence type="ECO:0000256" key="5">
    <source>
        <dbReference type="ARBA" id="ARBA00022918"/>
    </source>
</evidence>